<gene>
    <name evidence="1" type="ORF">BofuT4_uP118320.1</name>
</gene>
<dbReference type="Proteomes" id="UP000008177">
    <property type="component" value="Unplaced contigs"/>
</dbReference>
<evidence type="ECO:0000313" key="2">
    <source>
        <dbReference type="Proteomes" id="UP000008177"/>
    </source>
</evidence>
<dbReference type="InParanoid" id="G2Y0W7"/>
<organism evidence="1 2">
    <name type="scientific">Botryotinia fuckeliana (strain T4)</name>
    <name type="common">Noble rot fungus</name>
    <name type="synonym">Botrytis cinerea</name>
    <dbReference type="NCBI Taxonomy" id="999810"/>
    <lineage>
        <taxon>Eukaryota</taxon>
        <taxon>Fungi</taxon>
        <taxon>Dikarya</taxon>
        <taxon>Ascomycota</taxon>
        <taxon>Pezizomycotina</taxon>
        <taxon>Leotiomycetes</taxon>
        <taxon>Helotiales</taxon>
        <taxon>Sclerotiniaceae</taxon>
        <taxon>Botrytis</taxon>
    </lineage>
</organism>
<accession>G2Y0W7</accession>
<sequence>MLSLPPKYYNKQKSNIFEQGVGTDIFQVDFTVNEVVEKPFLMKLSPVHPTSKSLRDGIKGISYNPMLREHGQTPSRLDTIIALLMVPRVHCIQH</sequence>
<proteinExistence type="predicted"/>
<evidence type="ECO:0000313" key="1">
    <source>
        <dbReference type="EMBL" id="CCD46282.1"/>
    </source>
</evidence>
<dbReference type="EMBL" id="FQ790281">
    <property type="protein sequence ID" value="CCD46282.1"/>
    <property type="molecule type" value="Genomic_DNA"/>
</dbReference>
<dbReference type="AlphaFoldDB" id="G2Y0W7"/>
<protein>
    <submittedName>
        <fullName evidence="1">Uncharacterized protein</fullName>
    </submittedName>
</protein>
<reference evidence="2" key="1">
    <citation type="journal article" date="2011" name="PLoS Genet.">
        <title>Genomic analysis of the necrotrophic fungal pathogens Sclerotinia sclerotiorum and Botrytis cinerea.</title>
        <authorList>
            <person name="Amselem J."/>
            <person name="Cuomo C.A."/>
            <person name="van Kan J.A."/>
            <person name="Viaud M."/>
            <person name="Benito E.P."/>
            <person name="Couloux A."/>
            <person name="Coutinho P.M."/>
            <person name="de Vries R.P."/>
            <person name="Dyer P.S."/>
            <person name="Fillinger S."/>
            <person name="Fournier E."/>
            <person name="Gout L."/>
            <person name="Hahn M."/>
            <person name="Kohn L."/>
            <person name="Lapalu N."/>
            <person name="Plummer K.M."/>
            <person name="Pradier J.M."/>
            <person name="Quevillon E."/>
            <person name="Sharon A."/>
            <person name="Simon A."/>
            <person name="ten Have A."/>
            <person name="Tudzynski B."/>
            <person name="Tudzynski P."/>
            <person name="Wincker P."/>
            <person name="Andrew M."/>
            <person name="Anthouard V."/>
            <person name="Beever R.E."/>
            <person name="Beffa R."/>
            <person name="Benoit I."/>
            <person name="Bouzid O."/>
            <person name="Brault B."/>
            <person name="Chen Z."/>
            <person name="Choquer M."/>
            <person name="Collemare J."/>
            <person name="Cotton P."/>
            <person name="Danchin E.G."/>
            <person name="Da Silva C."/>
            <person name="Gautier A."/>
            <person name="Giraud C."/>
            <person name="Giraud T."/>
            <person name="Gonzalez C."/>
            <person name="Grossetete S."/>
            <person name="Guldener U."/>
            <person name="Henrissat B."/>
            <person name="Howlett B.J."/>
            <person name="Kodira C."/>
            <person name="Kretschmer M."/>
            <person name="Lappartient A."/>
            <person name="Leroch M."/>
            <person name="Levis C."/>
            <person name="Mauceli E."/>
            <person name="Neuveglise C."/>
            <person name="Oeser B."/>
            <person name="Pearson M."/>
            <person name="Poulain J."/>
            <person name="Poussereau N."/>
            <person name="Quesneville H."/>
            <person name="Rascle C."/>
            <person name="Schumacher J."/>
            <person name="Segurens B."/>
            <person name="Sexton A."/>
            <person name="Silva E."/>
            <person name="Sirven C."/>
            <person name="Soanes D.M."/>
            <person name="Talbot N.J."/>
            <person name="Templeton M."/>
            <person name="Yandava C."/>
            <person name="Yarden O."/>
            <person name="Zeng Q."/>
            <person name="Rollins J.A."/>
            <person name="Lebrun M.H."/>
            <person name="Dickman M."/>
        </authorList>
    </citation>
    <scope>NUCLEOTIDE SEQUENCE [LARGE SCALE GENOMIC DNA]</scope>
    <source>
        <strain evidence="2">T4</strain>
    </source>
</reference>
<dbReference type="HOGENOM" id="CLU_2385888_0_0_1"/>
<name>G2Y0W7_BOTF4</name>